<dbReference type="PANTHER" id="PTHR42648:SF26">
    <property type="entry name" value="INTEGRASE CATALYTIC DOMAIN-CONTAINING PROTEIN"/>
    <property type="match status" value="1"/>
</dbReference>
<dbReference type="InterPro" id="IPR025724">
    <property type="entry name" value="GAG-pre-integrase_dom"/>
</dbReference>
<protein>
    <recommendedName>
        <fullName evidence="10">Retrovirus-related Pol polyprotein from transposon TNT 1-94</fullName>
    </recommendedName>
</protein>
<keyword evidence="4" id="KW-0862">Zinc</keyword>
<dbReference type="Pfam" id="PF25597">
    <property type="entry name" value="SH3_retrovirus"/>
    <property type="match status" value="1"/>
</dbReference>
<dbReference type="PROSITE" id="PS50994">
    <property type="entry name" value="INTEGRASE"/>
    <property type="match status" value="1"/>
</dbReference>
<dbReference type="Pfam" id="PF13976">
    <property type="entry name" value="gag_pre-integrs"/>
    <property type="match status" value="1"/>
</dbReference>
<evidence type="ECO:0000313" key="8">
    <source>
        <dbReference type="EMBL" id="KAI0514135.1"/>
    </source>
</evidence>
<feature type="compositionally biased region" description="Low complexity" evidence="5">
    <location>
        <begin position="260"/>
        <end position="273"/>
    </location>
</feature>
<organism evidence="8 9">
    <name type="scientific">Dendrobium nobile</name>
    <name type="common">Orchid</name>
    <dbReference type="NCBI Taxonomy" id="94219"/>
    <lineage>
        <taxon>Eukaryota</taxon>
        <taxon>Viridiplantae</taxon>
        <taxon>Streptophyta</taxon>
        <taxon>Embryophyta</taxon>
        <taxon>Tracheophyta</taxon>
        <taxon>Spermatophyta</taxon>
        <taxon>Magnoliopsida</taxon>
        <taxon>Liliopsida</taxon>
        <taxon>Asparagales</taxon>
        <taxon>Orchidaceae</taxon>
        <taxon>Epidendroideae</taxon>
        <taxon>Malaxideae</taxon>
        <taxon>Dendrobiinae</taxon>
        <taxon>Dendrobium</taxon>
    </lineage>
</organism>
<dbReference type="Pfam" id="PF00665">
    <property type="entry name" value="rve"/>
    <property type="match status" value="1"/>
</dbReference>
<dbReference type="GO" id="GO:0006508">
    <property type="term" value="P:proteolysis"/>
    <property type="evidence" value="ECO:0007669"/>
    <property type="project" value="UniProtKB-KW"/>
</dbReference>
<evidence type="ECO:0000259" key="7">
    <source>
        <dbReference type="PROSITE" id="PS50994"/>
    </source>
</evidence>
<dbReference type="PROSITE" id="PS50158">
    <property type="entry name" value="ZF_CCHC"/>
    <property type="match status" value="1"/>
</dbReference>
<evidence type="ECO:0000256" key="5">
    <source>
        <dbReference type="SAM" id="MobiDB-lite"/>
    </source>
</evidence>
<dbReference type="EMBL" id="JAGYWB010000008">
    <property type="protein sequence ID" value="KAI0514135.1"/>
    <property type="molecule type" value="Genomic_DNA"/>
</dbReference>
<accession>A0A8T3BM69</accession>
<dbReference type="SUPFAM" id="SSF53098">
    <property type="entry name" value="Ribonuclease H-like"/>
    <property type="match status" value="1"/>
</dbReference>
<dbReference type="GO" id="GO:0008233">
    <property type="term" value="F:peptidase activity"/>
    <property type="evidence" value="ECO:0007669"/>
    <property type="project" value="UniProtKB-KW"/>
</dbReference>
<dbReference type="Proteomes" id="UP000829196">
    <property type="component" value="Unassembled WGS sequence"/>
</dbReference>
<dbReference type="GO" id="GO:0008270">
    <property type="term" value="F:zinc ion binding"/>
    <property type="evidence" value="ECO:0007669"/>
    <property type="project" value="UniProtKB-KW"/>
</dbReference>
<feature type="region of interest" description="Disordered" evidence="5">
    <location>
        <begin position="780"/>
        <end position="828"/>
    </location>
</feature>
<evidence type="ECO:0000313" key="9">
    <source>
        <dbReference type="Proteomes" id="UP000829196"/>
    </source>
</evidence>
<keyword evidence="2" id="KW-0479">Metal-binding</keyword>
<name>A0A8T3BM69_DENNO</name>
<dbReference type="Pfam" id="PF22936">
    <property type="entry name" value="Pol_BBD"/>
    <property type="match status" value="1"/>
</dbReference>
<dbReference type="Pfam" id="PF07727">
    <property type="entry name" value="RVT_2"/>
    <property type="match status" value="1"/>
</dbReference>
<feature type="compositionally biased region" description="Low complexity" evidence="5">
    <location>
        <begin position="800"/>
        <end position="818"/>
    </location>
</feature>
<dbReference type="InterPro" id="IPR057670">
    <property type="entry name" value="SH3_retrovirus"/>
</dbReference>
<proteinExistence type="predicted"/>
<dbReference type="InterPro" id="IPR013103">
    <property type="entry name" value="RVT_2"/>
</dbReference>
<gene>
    <name evidence="8" type="ORF">KFK09_010169</name>
</gene>
<dbReference type="Gene3D" id="3.30.420.10">
    <property type="entry name" value="Ribonuclease H-like superfamily/Ribonuclease H"/>
    <property type="match status" value="1"/>
</dbReference>
<dbReference type="GO" id="GO:0015074">
    <property type="term" value="P:DNA integration"/>
    <property type="evidence" value="ECO:0007669"/>
    <property type="project" value="InterPro"/>
</dbReference>
<feature type="compositionally biased region" description="Low complexity" evidence="5">
    <location>
        <begin position="782"/>
        <end position="791"/>
    </location>
</feature>
<comment type="caution">
    <text evidence="8">The sequence shown here is derived from an EMBL/GenBank/DDBJ whole genome shotgun (WGS) entry which is preliminary data.</text>
</comment>
<dbReference type="InterPro" id="IPR012337">
    <property type="entry name" value="RNaseH-like_sf"/>
</dbReference>
<evidence type="ECO:0000256" key="1">
    <source>
        <dbReference type="ARBA" id="ARBA00022670"/>
    </source>
</evidence>
<reference evidence="8" key="1">
    <citation type="journal article" date="2022" name="Front. Genet.">
        <title>Chromosome-Scale Assembly of the Dendrobium nobile Genome Provides Insights Into the Molecular Mechanism of the Biosynthesis of the Medicinal Active Ingredient of Dendrobium.</title>
        <authorList>
            <person name="Xu Q."/>
            <person name="Niu S.-C."/>
            <person name="Li K.-L."/>
            <person name="Zheng P.-J."/>
            <person name="Zhang X.-J."/>
            <person name="Jia Y."/>
            <person name="Liu Y."/>
            <person name="Niu Y.-X."/>
            <person name="Yu L.-H."/>
            <person name="Chen D.-F."/>
            <person name="Zhang G.-Q."/>
        </authorList>
    </citation>
    <scope>NUCLEOTIDE SEQUENCE</scope>
    <source>
        <tissue evidence="8">Leaf</tissue>
    </source>
</reference>
<evidence type="ECO:0008006" key="10">
    <source>
        <dbReference type="Google" id="ProtNLM"/>
    </source>
</evidence>
<dbReference type="InterPro" id="IPR036397">
    <property type="entry name" value="RNaseH_sf"/>
</dbReference>
<feature type="domain" description="Integrase catalytic" evidence="7">
    <location>
        <begin position="519"/>
        <end position="685"/>
    </location>
</feature>
<dbReference type="PANTHER" id="PTHR42648">
    <property type="entry name" value="TRANSPOSASE, PUTATIVE-RELATED"/>
    <property type="match status" value="1"/>
</dbReference>
<dbReference type="InterPro" id="IPR001878">
    <property type="entry name" value="Znf_CCHC"/>
</dbReference>
<dbReference type="Pfam" id="PF14223">
    <property type="entry name" value="Retrotran_gag_2"/>
    <property type="match status" value="1"/>
</dbReference>
<dbReference type="InterPro" id="IPR039537">
    <property type="entry name" value="Retrotran_Ty1/copia-like"/>
</dbReference>
<dbReference type="InterPro" id="IPR054722">
    <property type="entry name" value="PolX-like_BBD"/>
</dbReference>
<keyword evidence="3" id="KW-0378">Hydrolase</keyword>
<dbReference type="GO" id="GO:0003676">
    <property type="term" value="F:nucleic acid binding"/>
    <property type="evidence" value="ECO:0007669"/>
    <property type="project" value="InterPro"/>
</dbReference>
<dbReference type="OrthoDB" id="684929at2759"/>
<keyword evidence="4" id="KW-0863">Zinc-finger</keyword>
<evidence type="ECO:0000256" key="4">
    <source>
        <dbReference type="PROSITE-ProRule" id="PRU00047"/>
    </source>
</evidence>
<keyword evidence="1" id="KW-0645">Protease</keyword>
<evidence type="ECO:0000256" key="2">
    <source>
        <dbReference type="ARBA" id="ARBA00022723"/>
    </source>
</evidence>
<feature type="region of interest" description="Disordered" evidence="5">
    <location>
        <begin position="257"/>
        <end position="283"/>
    </location>
</feature>
<keyword evidence="9" id="KW-1185">Reference proteome</keyword>
<feature type="region of interest" description="Disordered" evidence="5">
    <location>
        <begin position="1"/>
        <end position="23"/>
    </location>
</feature>
<evidence type="ECO:0000256" key="3">
    <source>
        <dbReference type="ARBA" id="ARBA00022801"/>
    </source>
</evidence>
<feature type="domain" description="CCHC-type" evidence="6">
    <location>
        <begin position="290"/>
        <end position="303"/>
    </location>
</feature>
<dbReference type="AlphaFoldDB" id="A0A8T3BM69"/>
<evidence type="ECO:0000259" key="6">
    <source>
        <dbReference type="PROSITE" id="PS50158"/>
    </source>
</evidence>
<sequence length="988" mass="109668">MAESSASAPNTSSDAGITTDPSPTSTDVVIPATLKFLLSNIKNVINVQLIPENYPTWRSAIYKLFAANHFSGYLDGTILPPPKHLLTANGQLTLNPQHSTWILIDQNLSVALFSTISPAILPYILTLDTSASIWKTLEQRFFSNNRSRVIQLKNELQSVSMQGKNMIDYLASIKTTVDNIRAAGGTIDNEDVLHHILNGLPPSYQSFKTTIRSSLHPISLDDLYSLLRSEEVHQTTDALREISFSNTSSEGQVALFSNHGRSSSQRGRGRYSSTNIPRAASRTPRFDGDCQICGKRGHSATNCWHRGNFSYTPPSISNVALVTESDSSSTANPWYLDSGASAHLTPDSHSLQQSTPYNGRDQVFVGNGNPLPIQNVGNDILPTPTRKLSLTPLFHVPRLTHRLISISKLTKDNNCSITFDKSGFRVKDTTTKQSLLRGQCRNGLYPVPYPPSIVAASTTVASSPAALSWHRRLGHPNVKTMAALAKAFPSLSISSLCSLCKSCALAKSHRLPFSPSTHVSRSPLELIHMDVWGPSPVLSYDGFRYFLLLIDDYTKYSWIFLLKQKSEVALCLIRFVTSIEKQLNSTVRTLRSDGGGEFQNTNLRQFVAHCGITHQTTCPYTPQQNGVSERKNRHLLETARALLIDAQLPHAFWSDAILTAAFQINRLPSKTTSFKSPYHLLHQTPPDYTSLHCFGCRCFPWTKPLSPHKLAPRSIPCIFLGYTITQKGFKCFDPVTHKIISSRHVKFDESTFPSIISISTPPPPTSNALPFFPPIQISNNNTQPTFSSPTTVPSPPINPSPASVSPQPSLTSPSNTTPNTPPPHHHMVTRAKTGHLKPRVIFDLSHTIQSPPSCFTIANKDPRWRQAMSVEFHALQTQGTWSLVPPPKDHQIIGCKWIYKLKFLADGSIARHKARLVAQGFKQQYGVDYLETFSPVVKFATIRMFLIVALHYDWAVHQLDVMNAFLHGKLDQLVYMSQPQGFEDKNYP</sequence>
<dbReference type="InterPro" id="IPR001584">
    <property type="entry name" value="Integrase_cat-core"/>
</dbReference>